<dbReference type="PANTHER" id="PTHR22988">
    <property type="entry name" value="MYOTONIC DYSTROPHY S/T KINASE-RELATED"/>
    <property type="match status" value="1"/>
</dbReference>
<evidence type="ECO:0000256" key="13">
    <source>
        <dbReference type="ARBA" id="ARBA00022842"/>
    </source>
</evidence>
<feature type="compositionally biased region" description="Polar residues" evidence="18">
    <location>
        <begin position="259"/>
        <end position="275"/>
    </location>
</feature>
<dbReference type="Gene3D" id="1.10.510.10">
    <property type="entry name" value="Transferase(Phosphotransferase) domain 1"/>
    <property type="match status" value="2"/>
</dbReference>
<dbReference type="InterPro" id="IPR000719">
    <property type="entry name" value="Prot_kinase_dom"/>
</dbReference>
<dbReference type="GO" id="GO:0009966">
    <property type="term" value="P:regulation of signal transduction"/>
    <property type="evidence" value="ECO:0007669"/>
    <property type="project" value="UniProtKB-ARBA"/>
</dbReference>
<evidence type="ECO:0000256" key="10">
    <source>
        <dbReference type="ARBA" id="ARBA00022741"/>
    </source>
</evidence>
<keyword evidence="13" id="KW-0460">Magnesium</keyword>
<dbReference type="InterPro" id="IPR011009">
    <property type="entry name" value="Kinase-like_dom_sf"/>
</dbReference>
<feature type="binding site" evidence="17">
    <location>
        <position position="777"/>
    </location>
    <ligand>
        <name>ATP</name>
        <dbReference type="ChEBI" id="CHEBI:30616"/>
    </ligand>
</feature>
<dbReference type="InterPro" id="IPR000961">
    <property type="entry name" value="AGC-kinase_C"/>
</dbReference>
<dbReference type="GO" id="GO:0045177">
    <property type="term" value="C:apical part of cell"/>
    <property type="evidence" value="ECO:0007669"/>
    <property type="project" value="UniProtKB-ARBA"/>
</dbReference>
<evidence type="ECO:0000256" key="15">
    <source>
        <dbReference type="ARBA" id="ARBA00047899"/>
    </source>
</evidence>
<evidence type="ECO:0000256" key="7">
    <source>
        <dbReference type="ARBA" id="ARBA00022553"/>
    </source>
</evidence>
<proteinExistence type="inferred from homology"/>
<keyword evidence="7" id="KW-0597">Phosphoprotein</keyword>
<evidence type="ECO:0000256" key="3">
    <source>
        <dbReference type="ARBA" id="ARBA00009903"/>
    </source>
</evidence>
<dbReference type="GO" id="GO:0048814">
    <property type="term" value="P:regulation of dendrite morphogenesis"/>
    <property type="evidence" value="ECO:0007669"/>
    <property type="project" value="UniProtKB-ARBA"/>
</dbReference>
<dbReference type="PROSITE" id="PS51285">
    <property type="entry name" value="AGC_KINASE_CTER"/>
    <property type="match status" value="1"/>
</dbReference>
<dbReference type="FunFam" id="1.10.510.10:FF:000199">
    <property type="entry name" value="Non-specific serine/threonine protein kinase"/>
    <property type="match status" value="1"/>
</dbReference>
<dbReference type="GO" id="GO:0009653">
    <property type="term" value="P:anatomical structure morphogenesis"/>
    <property type="evidence" value="ECO:0007669"/>
    <property type="project" value="UniProtKB-ARBA"/>
</dbReference>
<keyword evidence="14" id="KW-0206">Cytoskeleton</keyword>
<keyword evidence="12 17" id="KW-0067">ATP-binding</keyword>
<dbReference type="InterPro" id="IPR050839">
    <property type="entry name" value="Rho-assoc_Ser/Thr_Kinase"/>
</dbReference>
<dbReference type="InterPro" id="IPR008271">
    <property type="entry name" value="Ser/Thr_kinase_AS"/>
</dbReference>
<dbReference type="PROSITE" id="PS50011">
    <property type="entry name" value="PROTEIN_KINASE_DOM"/>
    <property type="match status" value="1"/>
</dbReference>
<evidence type="ECO:0000256" key="2">
    <source>
        <dbReference type="ARBA" id="ARBA00004300"/>
    </source>
</evidence>
<feature type="compositionally biased region" description="Low complexity" evidence="18">
    <location>
        <begin position="604"/>
        <end position="638"/>
    </location>
</feature>
<keyword evidence="10 17" id="KW-0547">Nucleotide-binding</keyword>
<keyword evidence="11 21" id="KW-0418">Kinase</keyword>
<dbReference type="GO" id="GO:0004674">
    <property type="term" value="F:protein serine/threonine kinase activity"/>
    <property type="evidence" value="ECO:0007669"/>
    <property type="project" value="UniProtKB-KW"/>
</dbReference>
<comment type="caution">
    <text evidence="21">The sequence shown here is derived from an EMBL/GenBank/DDBJ whole genome shotgun (WGS) entry which is preliminary data.</text>
</comment>
<dbReference type="FunFam" id="1.10.510.10:FF:000086">
    <property type="entry name" value="Non-specific serine/threonine protein kinase"/>
    <property type="match status" value="1"/>
</dbReference>
<comment type="subcellular location">
    <subcellularLocation>
        <location evidence="2">Cytoplasm</location>
        <location evidence="2">Cytoskeleton</location>
        <location evidence="2">Microtubule organizing center</location>
        <location evidence="2">Centrosome</location>
    </subcellularLocation>
</comment>
<dbReference type="GO" id="GO:0022604">
    <property type="term" value="P:regulation of cell morphogenesis"/>
    <property type="evidence" value="ECO:0007669"/>
    <property type="project" value="UniProtKB-ARBA"/>
</dbReference>
<dbReference type="GO" id="GO:0071944">
    <property type="term" value="C:cell periphery"/>
    <property type="evidence" value="ECO:0007669"/>
    <property type="project" value="UniProtKB-ARBA"/>
</dbReference>
<feature type="compositionally biased region" description="Low complexity" evidence="18">
    <location>
        <begin position="280"/>
        <end position="306"/>
    </location>
</feature>
<sequence>MNTPGAKTPSSARLSEYATNALEKIRKELKMFAHIGDGQGQCSSLPQTQPQNAMPQGQVERDLTRDLNMYISQLITSGCSEEQALGALKLANCRGDSVFEFLGKQAQIQQLQHQQLQEAQSNGLPQKIQPPALVPKLIRKPSIEREIPSLQYHRGSPALDSGAGSSRSDSPHQHPHSGVDSMETAQRFQHQQYSSGRNSSGQYSPSPCPSTMSDLNLPPPTLPRCTSSTPPTPPPVPPNLQQLFKRISPGAPPARAALPSQSPARGTSPVSNSNHRPVIAQNGPQAQQQLSQQMQALSLYQSGGSSEPPPPYPIISTGPPSYTTSIQNRQSPTQSNSDYRKSPSSGIYSATSTSSPSPITVSQNSISPYQQIPRPIPVPQRQTWQKTKSHTPVIMQSVKSTQVQKPVLQTAIAPAAPPVTQSVCASPVHVAPPSYASSIQQRDGPNCEKHKCERQKCEMFGCWQQQQQPSQQRDSQTSQQQSSQIDDKKCFYTPQHQQQQQLIQQQHLHQPSPHITGTTTTHPKSQGNTPPTTPPILNSLNNNAPLTNGNSSPGVPTTEPPSYASTMAFMAAQHQPRHLPPPPPYTNNVNGNVEPSMVTPPESPSSKLLNNNLTTTPPLPPTSSSSVKSNSTKNRTSTAGKSDACKKIKHQSPIPERKKISKEKEEERKEFRIRHYSPQAFKFYMEQHVENVVKSYKQRTFRKNQLEKEMLKINLSDEAQVQMRKMLSQKESNYIRLKRAKMDKSMFTKIKHIGVGAFGEVTLVRKIDTTNHLYAMKTLRKADVLKRNQVAHVKAERDILAEADNEWVVKLYYSFQDKDNLYFVMDYIPGGDLMSLLIKKEIFEEPLARFYIAELTCAVESVHKMGFIHRDIKPDNILIDPEGHIKLTDFGLCTGFRWTHDSKYYQKIGEHARQDSMEPWEDAGEGSCKPTVLERRRQRDHQRCLAHSLVGTPNYIAPEVLERSGYTQLCDWWSVGVILYEMLVGQPPFLANTAVETQQKVINYRKTLHIPPQANLTHDASDLILRLCASADRRLGKNGSNEVKAHPFFKGVDFSLDLRQQKAPFIPKIEHPTDTSNFDPIDPDKLHNSSSDSFDFNSDTGKSFHGFYEFTFRRFFTDDKTIMDSSEDQSPVYV</sequence>
<dbReference type="GO" id="GO:0005524">
    <property type="term" value="F:ATP binding"/>
    <property type="evidence" value="ECO:0007669"/>
    <property type="project" value="UniProtKB-UniRule"/>
</dbReference>
<evidence type="ECO:0000256" key="1">
    <source>
        <dbReference type="ARBA" id="ARBA00001946"/>
    </source>
</evidence>
<dbReference type="GO" id="GO:0042308">
    <property type="term" value="P:negative regulation of protein import into nucleus"/>
    <property type="evidence" value="ECO:0007669"/>
    <property type="project" value="UniProtKB-ARBA"/>
</dbReference>
<dbReference type="GO" id="GO:0048666">
    <property type="term" value="P:neuron development"/>
    <property type="evidence" value="ECO:0007669"/>
    <property type="project" value="UniProtKB-ARBA"/>
</dbReference>
<feature type="domain" description="AGC-kinase C-terminal" evidence="20">
    <location>
        <begin position="1050"/>
        <end position="1119"/>
    </location>
</feature>
<keyword evidence="6" id="KW-0723">Serine/threonine-protein kinase</keyword>
<dbReference type="SUPFAM" id="SSF56112">
    <property type="entry name" value="Protein kinase-like (PK-like)"/>
    <property type="match status" value="1"/>
</dbReference>
<name>A0A9Q0MVJ6_9DIPT</name>
<dbReference type="AlphaFoldDB" id="A0A9Q0MVJ6"/>
<dbReference type="PROSITE" id="PS00108">
    <property type="entry name" value="PROTEIN_KINASE_ST"/>
    <property type="match status" value="1"/>
</dbReference>
<dbReference type="EC" id="2.7.11.1" evidence="4"/>
<comment type="catalytic activity">
    <reaction evidence="15">
        <text>L-threonyl-[protein] + ATP = O-phospho-L-threonyl-[protein] + ADP + H(+)</text>
        <dbReference type="Rhea" id="RHEA:46608"/>
        <dbReference type="Rhea" id="RHEA-COMP:11060"/>
        <dbReference type="Rhea" id="RHEA-COMP:11605"/>
        <dbReference type="ChEBI" id="CHEBI:15378"/>
        <dbReference type="ChEBI" id="CHEBI:30013"/>
        <dbReference type="ChEBI" id="CHEBI:30616"/>
        <dbReference type="ChEBI" id="CHEBI:61977"/>
        <dbReference type="ChEBI" id="CHEBI:456216"/>
        <dbReference type="EC" id="2.7.11.1"/>
    </reaction>
</comment>
<dbReference type="InterPro" id="IPR049761">
    <property type="entry name" value="LATS1-like_MobB"/>
</dbReference>
<evidence type="ECO:0000313" key="21">
    <source>
        <dbReference type="EMBL" id="KAJ6638134.1"/>
    </source>
</evidence>
<dbReference type="Proteomes" id="UP001151699">
    <property type="component" value="Chromosome X"/>
</dbReference>
<evidence type="ECO:0000256" key="6">
    <source>
        <dbReference type="ARBA" id="ARBA00022527"/>
    </source>
</evidence>
<dbReference type="FunFam" id="3.30.200.20:FF:000391">
    <property type="entry name" value="Large tumor suppressor kinase 1"/>
    <property type="match status" value="1"/>
</dbReference>
<dbReference type="GO" id="GO:0035329">
    <property type="term" value="P:hippo signaling"/>
    <property type="evidence" value="ECO:0007669"/>
    <property type="project" value="UniProtKB-ARBA"/>
</dbReference>
<dbReference type="GO" id="GO:0005737">
    <property type="term" value="C:cytoplasm"/>
    <property type="evidence" value="ECO:0007669"/>
    <property type="project" value="UniProtKB-ARBA"/>
</dbReference>
<dbReference type="InterPro" id="IPR017441">
    <property type="entry name" value="Protein_kinase_ATP_BS"/>
</dbReference>
<dbReference type="GO" id="GO:0051093">
    <property type="term" value="P:negative regulation of developmental process"/>
    <property type="evidence" value="ECO:0007669"/>
    <property type="project" value="UniProtKB-ARBA"/>
</dbReference>
<feature type="compositionally biased region" description="Polar residues" evidence="18">
    <location>
        <begin position="183"/>
        <end position="214"/>
    </location>
</feature>
<organism evidence="21 22">
    <name type="scientific">Pseudolycoriella hygida</name>
    <dbReference type="NCBI Taxonomy" id="35572"/>
    <lineage>
        <taxon>Eukaryota</taxon>
        <taxon>Metazoa</taxon>
        <taxon>Ecdysozoa</taxon>
        <taxon>Arthropoda</taxon>
        <taxon>Hexapoda</taxon>
        <taxon>Insecta</taxon>
        <taxon>Pterygota</taxon>
        <taxon>Neoptera</taxon>
        <taxon>Endopterygota</taxon>
        <taxon>Diptera</taxon>
        <taxon>Nematocera</taxon>
        <taxon>Sciaroidea</taxon>
        <taxon>Sciaridae</taxon>
        <taxon>Pseudolycoriella</taxon>
    </lineage>
</organism>
<accession>A0A9Q0MVJ6</accession>
<dbReference type="PROSITE" id="PS00107">
    <property type="entry name" value="PROTEIN_KINASE_ATP"/>
    <property type="match status" value="1"/>
</dbReference>
<dbReference type="CDD" id="cd21778">
    <property type="entry name" value="MobB_LATS1"/>
    <property type="match status" value="1"/>
</dbReference>
<evidence type="ECO:0000256" key="18">
    <source>
        <dbReference type="SAM" id="MobiDB-lite"/>
    </source>
</evidence>
<dbReference type="Pfam" id="PF00069">
    <property type="entry name" value="Pkinase"/>
    <property type="match status" value="2"/>
</dbReference>
<reference evidence="21" key="1">
    <citation type="submission" date="2022-07" db="EMBL/GenBank/DDBJ databases">
        <authorList>
            <person name="Trinca V."/>
            <person name="Uliana J.V.C."/>
            <person name="Torres T.T."/>
            <person name="Ward R.J."/>
            <person name="Monesi N."/>
        </authorList>
    </citation>
    <scope>NUCLEOTIDE SEQUENCE</scope>
    <source>
        <strain evidence="21">HSMRA1968</strain>
        <tissue evidence="21">Whole embryos</tissue>
    </source>
</reference>
<feature type="domain" description="Protein kinase" evidence="19">
    <location>
        <begin position="747"/>
        <end position="1049"/>
    </location>
</feature>
<evidence type="ECO:0000256" key="11">
    <source>
        <dbReference type="ARBA" id="ARBA00022777"/>
    </source>
</evidence>
<keyword evidence="9" id="KW-0479">Metal-binding</keyword>
<evidence type="ECO:0000256" key="14">
    <source>
        <dbReference type="ARBA" id="ARBA00023212"/>
    </source>
</evidence>
<comment type="similarity">
    <text evidence="3">Belongs to the protein kinase superfamily. AGC Ser/Thr protein kinase family.</text>
</comment>
<feature type="compositionally biased region" description="Polar residues" evidence="18">
    <location>
        <begin position="323"/>
        <end position="337"/>
    </location>
</feature>
<gene>
    <name evidence="21" type="primary">wts_1</name>
    <name evidence="21" type="ORF">Bhyg_10867</name>
</gene>
<evidence type="ECO:0000256" key="17">
    <source>
        <dbReference type="PROSITE-ProRule" id="PRU10141"/>
    </source>
</evidence>
<evidence type="ECO:0000313" key="22">
    <source>
        <dbReference type="Proteomes" id="UP001151699"/>
    </source>
</evidence>
<feature type="compositionally biased region" description="Polar residues" evidence="18">
    <location>
        <begin position="513"/>
        <end position="555"/>
    </location>
</feature>
<evidence type="ECO:0000256" key="16">
    <source>
        <dbReference type="ARBA" id="ARBA00048679"/>
    </source>
</evidence>
<protein>
    <recommendedName>
        <fullName evidence="4">non-specific serine/threonine protein kinase</fullName>
        <ecNumber evidence="4">2.7.11.1</ecNumber>
    </recommendedName>
</protein>
<comment type="catalytic activity">
    <reaction evidence="16">
        <text>L-seryl-[protein] + ATP = O-phospho-L-seryl-[protein] + ADP + H(+)</text>
        <dbReference type="Rhea" id="RHEA:17989"/>
        <dbReference type="Rhea" id="RHEA-COMP:9863"/>
        <dbReference type="Rhea" id="RHEA-COMP:11604"/>
        <dbReference type="ChEBI" id="CHEBI:15378"/>
        <dbReference type="ChEBI" id="CHEBI:29999"/>
        <dbReference type="ChEBI" id="CHEBI:30616"/>
        <dbReference type="ChEBI" id="CHEBI:83421"/>
        <dbReference type="ChEBI" id="CHEBI:456216"/>
        <dbReference type="EC" id="2.7.11.1"/>
    </reaction>
</comment>
<dbReference type="SMART" id="SM00220">
    <property type="entry name" value="S_TKc"/>
    <property type="match status" value="1"/>
</dbReference>
<evidence type="ECO:0000256" key="9">
    <source>
        <dbReference type="ARBA" id="ARBA00022723"/>
    </source>
</evidence>
<dbReference type="CDD" id="cd05598">
    <property type="entry name" value="STKc_LATS"/>
    <property type="match status" value="1"/>
</dbReference>
<keyword evidence="22" id="KW-1185">Reference proteome</keyword>
<evidence type="ECO:0000256" key="4">
    <source>
        <dbReference type="ARBA" id="ARBA00012513"/>
    </source>
</evidence>
<dbReference type="EMBL" id="WJQU01000003">
    <property type="protein sequence ID" value="KAJ6638134.1"/>
    <property type="molecule type" value="Genomic_DNA"/>
</dbReference>
<dbReference type="GO" id="GO:0046872">
    <property type="term" value="F:metal ion binding"/>
    <property type="evidence" value="ECO:0007669"/>
    <property type="project" value="UniProtKB-KW"/>
</dbReference>
<comment type="cofactor">
    <cofactor evidence="1">
        <name>Mg(2+)</name>
        <dbReference type="ChEBI" id="CHEBI:18420"/>
    </cofactor>
</comment>
<feature type="compositionally biased region" description="Low complexity" evidence="18">
    <location>
        <begin position="495"/>
        <end position="510"/>
    </location>
</feature>
<feature type="region of interest" description="Disordered" evidence="18">
    <location>
        <begin position="147"/>
        <end position="364"/>
    </location>
</feature>
<evidence type="ECO:0000256" key="12">
    <source>
        <dbReference type="ARBA" id="ARBA00022840"/>
    </source>
</evidence>
<dbReference type="GO" id="GO:0005813">
    <property type="term" value="C:centrosome"/>
    <property type="evidence" value="ECO:0007669"/>
    <property type="project" value="UniProtKB-SubCell"/>
</dbReference>
<evidence type="ECO:0000259" key="20">
    <source>
        <dbReference type="PROSITE" id="PS51285"/>
    </source>
</evidence>
<evidence type="ECO:0000259" key="19">
    <source>
        <dbReference type="PROSITE" id="PS50011"/>
    </source>
</evidence>
<feature type="compositionally biased region" description="Basic and acidic residues" evidence="18">
    <location>
        <begin position="655"/>
        <end position="666"/>
    </location>
</feature>
<dbReference type="OrthoDB" id="3638488at2759"/>
<feature type="compositionally biased region" description="Low complexity" evidence="18">
    <location>
        <begin position="342"/>
        <end position="362"/>
    </location>
</feature>
<feature type="region of interest" description="Disordered" evidence="18">
    <location>
        <begin position="493"/>
        <end position="666"/>
    </location>
</feature>
<evidence type="ECO:0000256" key="5">
    <source>
        <dbReference type="ARBA" id="ARBA00022490"/>
    </source>
</evidence>
<evidence type="ECO:0000256" key="8">
    <source>
        <dbReference type="ARBA" id="ARBA00022679"/>
    </source>
</evidence>
<dbReference type="Gene3D" id="3.30.200.20">
    <property type="entry name" value="Phosphorylase Kinase, domain 1"/>
    <property type="match status" value="1"/>
</dbReference>
<keyword evidence="8" id="KW-0808">Transferase</keyword>
<keyword evidence="5" id="KW-0963">Cytoplasm</keyword>
<dbReference type="PANTHER" id="PTHR22988:SF76">
    <property type="entry name" value="CHROMOSOME UNDETERMINED SCAFFOLD_135, WHOLE GENOME SHOTGUN SEQUENCE"/>
    <property type="match status" value="1"/>
</dbReference>